<dbReference type="EC" id="2.3.1.286" evidence="4"/>
<dbReference type="EMBL" id="JACMRX010000004">
    <property type="protein sequence ID" value="KAF7991142.1"/>
    <property type="molecule type" value="Genomic_DNA"/>
</dbReference>
<dbReference type="InterPro" id="IPR029035">
    <property type="entry name" value="DHS-like_NAD/FAD-binding_dom"/>
</dbReference>
<dbReference type="CDD" id="cd01408">
    <property type="entry name" value="SIRT1"/>
    <property type="match status" value="1"/>
</dbReference>
<dbReference type="InterPro" id="IPR050134">
    <property type="entry name" value="NAD-dep_sirtuin_deacylases"/>
</dbReference>
<evidence type="ECO:0000313" key="14">
    <source>
        <dbReference type="Proteomes" id="UP000639338"/>
    </source>
</evidence>
<dbReference type="GO" id="GO:0002039">
    <property type="term" value="F:p53 binding"/>
    <property type="evidence" value="ECO:0007669"/>
    <property type="project" value="TreeGrafter"/>
</dbReference>
<dbReference type="InterPro" id="IPR003000">
    <property type="entry name" value="Sirtuin"/>
</dbReference>
<dbReference type="InterPro" id="IPR026591">
    <property type="entry name" value="Sirtuin_cat_small_dom_sf"/>
</dbReference>
<keyword evidence="9" id="KW-0539">Nucleus</keyword>
<dbReference type="GO" id="GO:0017136">
    <property type="term" value="F:histone deacetylase activity, NAD-dependent"/>
    <property type="evidence" value="ECO:0007669"/>
    <property type="project" value="TreeGrafter"/>
</dbReference>
<comment type="similarity">
    <text evidence="3">Belongs to the sirtuin family. Class I subfamily.</text>
</comment>
<dbReference type="GO" id="GO:0005654">
    <property type="term" value="C:nucleoplasm"/>
    <property type="evidence" value="ECO:0007669"/>
    <property type="project" value="TreeGrafter"/>
</dbReference>
<keyword evidence="7 10" id="KW-0862">Zinc</keyword>
<evidence type="ECO:0000259" key="12">
    <source>
        <dbReference type="PROSITE" id="PS50305"/>
    </source>
</evidence>
<dbReference type="GO" id="GO:0046872">
    <property type="term" value="F:metal ion binding"/>
    <property type="evidence" value="ECO:0007669"/>
    <property type="project" value="UniProtKB-KW"/>
</dbReference>
<evidence type="ECO:0000256" key="7">
    <source>
        <dbReference type="ARBA" id="ARBA00022833"/>
    </source>
</evidence>
<keyword evidence="6 10" id="KW-0479">Metal-binding</keyword>
<evidence type="ECO:0000256" key="5">
    <source>
        <dbReference type="ARBA" id="ARBA00022679"/>
    </source>
</evidence>
<dbReference type="SUPFAM" id="SSF52467">
    <property type="entry name" value="DHS-like NAD/FAD-binding domain"/>
    <property type="match status" value="1"/>
</dbReference>
<evidence type="ECO:0000256" key="3">
    <source>
        <dbReference type="ARBA" id="ARBA00006924"/>
    </source>
</evidence>
<feature type="binding site" evidence="10">
    <location>
        <position position="321"/>
    </location>
    <ligand>
        <name>Zn(2+)</name>
        <dbReference type="ChEBI" id="CHEBI:29105"/>
    </ligand>
</feature>
<feature type="region of interest" description="Disordered" evidence="11">
    <location>
        <begin position="485"/>
        <end position="507"/>
    </location>
</feature>
<evidence type="ECO:0000256" key="1">
    <source>
        <dbReference type="ARBA" id="ARBA00001947"/>
    </source>
</evidence>
<keyword evidence="5" id="KW-0808">Transferase</keyword>
<feature type="domain" description="Deacetylase sirtuin-type" evidence="12">
    <location>
        <begin position="186"/>
        <end position="472"/>
    </location>
</feature>
<keyword evidence="14" id="KW-1185">Reference proteome</keyword>
<evidence type="ECO:0000256" key="9">
    <source>
        <dbReference type="ARBA" id="ARBA00023242"/>
    </source>
</evidence>
<evidence type="ECO:0000256" key="4">
    <source>
        <dbReference type="ARBA" id="ARBA00012928"/>
    </source>
</evidence>
<dbReference type="Proteomes" id="UP000639338">
    <property type="component" value="Unassembled WGS sequence"/>
</dbReference>
<dbReference type="Pfam" id="PF02146">
    <property type="entry name" value="SIR2"/>
    <property type="match status" value="1"/>
</dbReference>
<proteinExistence type="inferred from homology"/>
<dbReference type="PANTHER" id="PTHR11085">
    <property type="entry name" value="NAD-DEPENDENT PROTEIN DEACYLASE SIRTUIN-5, MITOCHONDRIAL-RELATED"/>
    <property type="match status" value="1"/>
</dbReference>
<evidence type="ECO:0000256" key="11">
    <source>
        <dbReference type="SAM" id="MobiDB-lite"/>
    </source>
</evidence>
<dbReference type="PANTHER" id="PTHR11085:SF9">
    <property type="entry name" value="NAD-DEPENDENT PROTEIN DEACETYLASE SIRTUIN-1"/>
    <property type="match status" value="1"/>
</dbReference>
<reference evidence="13 14" key="1">
    <citation type="submission" date="2020-08" db="EMBL/GenBank/DDBJ databases">
        <title>Aphidius gifuensis genome sequencing and assembly.</title>
        <authorList>
            <person name="Du Z."/>
        </authorList>
    </citation>
    <scope>NUCLEOTIDE SEQUENCE [LARGE SCALE GENOMIC DNA]</scope>
    <source>
        <strain evidence="13">YNYX2018</strain>
        <tissue evidence="13">Adults</tissue>
    </source>
</reference>
<feature type="region of interest" description="Disordered" evidence="11">
    <location>
        <begin position="567"/>
        <end position="621"/>
    </location>
</feature>
<protein>
    <recommendedName>
        <fullName evidence="4">protein acetyllysine N-acetyltransferase</fullName>
        <ecNumber evidence="4">2.3.1.286</ecNumber>
    </recommendedName>
</protein>
<feature type="region of interest" description="Disordered" evidence="11">
    <location>
        <begin position="1"/>
        <end position="118"/>
    </location>
</feature>
<organism evidence="13 14">
    <name type="scientific">Aphidius gifuensis</name>
    <name type="common">Parasitoid wasp</name>
    <dbReference type="NCBI Taxonomy" id="684658"/>
    <lineage>
        <taxon>Eukaryota</taxon>
        <taxon>Metazoa</taxon>
        <taxon>Ecdysozoa</taxon>
        <taxon>Arthropoda</taxon>
        <taxon>Hexapoda</taxon>
        <taxon>Insecta</taxon>
        <taxon>Pterygota</taxon>
        <taxon>Neoptera</taxon>
        <taxon>Endopterygota</taxon>
        <taxon>Hymenoptera</taxon>
        <taxon>Apocrita</taxon>
        <taxon>Ichneumonoidea</taxon>
        <taxon>Braconidae</taxon>
        <taxon>Aphidiinae</taxon>
        <taxon>Aphidius</taxon>
    </lineage>
</organism>
<feature type="region of interest" description="Disordered" evidence="11">
    <location>
        <begin position="786"/>
        <end position="809"/>
    </location>
</feature>
<comment type="subcellular location">
    <subcellularLocation>
        <location evidence="2">Nucleus</location>
    </subcellularLocation>
</comment>
<comment type="caution">
    <text evidence="13">The sequence shown here is derived from an EMBL/GenBank/DDBJ whole genome shotgun (WGS) entry which is preliminary data.</text>
</comment>
<dbReference type="FunFam" id="3.30.1600.10:FF:000013">
    <property type="entry name" value="NAD-dependent protein deacetylase sirtuin-1"/>
    <property type="match status" value="1"/>
</dbReference>
<dbReference type="GO" id="GO:0033553">
    <property type="term" value="C:rDNA heterochromatin"/>
    <property type="evidence" value="ECO:0007669"/>
    <property type="project" value="TreeGrafter"/>
</dbReference>
<dbReference type="GO" id="GO:0005637">
    <property type="term" value="C:nuclear inner membrane"/>
    <property type="evidence" value="ECO:0007669"/>
    <property type="project" value="TreeGrafter"/>
</dbReference>
<feature type="binding site" evidence="10">
    <location>
        <position position="324"/>
    </location>
    <ligand>
        <name>Zn(2+)</name>
        <dbReference type="ChEBI" id="CHEBI:29105"/>
    </ligand>
</feature>
<evidence type="ECO:0000256" key="6">
    <source>
        <dbReference type="ARBA" id="ARBA00022723"/>
    </source>
</evidence>
<feature type="compositionally biased region" description="Low complexity" evidence="11">
    <location>
        <begin position="594"/>
        <end position="621"/>
    </location>
</feature>
<feature type="compositionally biased region" description="Basic and acidic residues" evidence="11">
    <location>
        <begin position="486"/>
        <end position="499"/>
    </location>
</feature>
<dbReference type="GO" id="GO:0070403">
    <property type="term" value="F:NAD+ binding"/>
    <property type="evidence" value="ECO:0007669"/>
    <property type="project" value="InterPro"/>
</dbReference>
<evidence type="ECO:0000313" key="13">
    <source>
        <dbReference type="EMBL" id="KAF7991142.1"/>
    </source>
</evidence>
<feature type="binding site" evidence="10">
    <location>
        <position position="345"/>
    </location>
    <ligand>
        <name>Zn(2+)</name>
        <dbReference type="ChEBI" id="CHEBI:29105"/>
    </ligand>
</feature>
<name>A0A835CPC8_APHGI</name>
<feature type="compositionally biased region" description="Basic and acidic residues" evidence="11">
    <location>
        <begin position="35"/>
        <end position="48"/>
    </location>
</feature>
<evidence type="ECO:0000256" key="2">
    <source>
        <dbReference type="ARBA" id="ARBA00004123"/>
    </source>
</evidence>
<dbReference type="OrthoDB" id="424302at2759"/>
<keyword evidence="8" id="KW-0520">NAD</keyword>
<dbReference type="PROSITE" id="PS50305">
    <property type="entry name" value="SIRTUIN"/>
    <property type="match status" value="1"/>
</dbReference>
<evidence type="ECO:0000256" key="10">
    <source>
        <dbReference type="PROSITE-ProRule" id="PRU00236"/>
    </source>
</evidence>
<gene>
    <name evidence="13" type="ORF">HCN44_002704</name>
</gene>
<dbReference type="AlphaFoldDB" id="A0A835CPC8"/>
<evidence type="ECO:0000256" key="8">
    <source>
        <dbReference type="ARBA" id="ARBA00023027"/>
    </source>
</evidence>
<dbReference type="Gene3D" id="3.40.50.1220">
    <property type="entry name" value="TPP-binding domain"/>
    <property type="match status" value="1"/>
</dbReference>
<accession>A0A835CPC8</accession>
<feature type="binding site" evidence="10">
    <location>
        <position position="348"/>
    </location>
    <ligand>
        <name>Zn(2+)</name>
        <dbReference type="ChEBI" id="CHEBI:29105"/>
    </ligand>
</feature>
<feature type="active site" description="Proton acceptor" evidence="10">
    <location>
        <position position="313"/>
    </location>
</feature>
<dbReference type="InterPro" id="IPR026590">
    <property type="entry name" value="Ssirtuin_cat_dom"/>
</dbReference>
<sequence>MASSSELPEYLSPVKRRKIERDTYDESESLNIEYSDDKNTQDSHRGDIEEPLSGDSGFADMSEGSKSMSITPDPTQSSSTDESTRADSTSDDTGCLLDTADEKDEVSSTVSNLSDLSGLSDLSEETGHLWRNASSWVQKQMLTGADPRELLQHLLMDPTQIPDRVDDLTLWKLVLNIMSDPPRRQKLNHINTLTDVVRLIQNSKKIIVLTGAGVSVSCGIPDFRSRDGIYSRLAQDFPDLPDPQAMFDINYFGQDPRPFFKFAREIYPGQFKPSPCHRFIKMLEKNKKLLRNYSQNIDTLEQVAGIENVIECHGSFATASCTKCKYQVTAEDIREDIFGQRIPLCKKCTKNALPSLTNSITNDKNYSDLVGQGIMKPDIVFFGEGLPDAFHDAIAKDKDECDLLIVIGSSLKVRPVALIPSSIPSHVPQILINRESLLHLKFDVELLGDGDIIINQLCRLMGNQYEDICWKKNILDETPHLLPPRFVDDPWDRSRDTSTTHDYSQDNSTEELFKTNHSHHHNHQNNISNESQDSLLINANTTPKHMDNSDICISPFHAGHMDSGDASFSLLGESPKRRLGDSSVESSPKRIHLANSSISSDTTITSPSSSSSTAATTTTTAAQNTSIDNDKINTASRYTRVISVESTSENNGQIFNLEECHVVPRIIDNSQDSIQSSIDQTQSSIDYTNDNDFVINDDEQIDNDKLNIKARHASIDSAIDSGIGDSCNSVDSRDDKDGTADLERRWQTDMKESLASRLPDNTYYQVSPGKYIFPGAEIYFEPEDFEQCSPSSRSPTVSSITYAEDNRAT</sequence>
<feature type="compositionally biased region" description="Polar residues" evidence="11">
    <location>
        <begin position="64"/>
        <end position="81"/>
    </location>
</feature>
<dbReference type="GO" id="GO:0003714">
    <property type="term" value="F:transcription corepressor activity"/>
    <property type="evidence" value="ECO:0007669"/>
    <property type="project" value="TreeGrafter"/>
</dbReference>
<feature type="compositionally biased region" description="Low complexity" evidence="11">
    <location>
        <begin position="789"/>
        <end position="799"/>
    </location>
</feature>
<dbReference type="Gene3D" id="3.30.1600.10">
    <property type="entry name" value="SIR2/SIRT2 'Small Domain"/>
    <property type="match status" value="1"/>
</dbReference>
<comment type="cofactor">
    <cofactor evidence="1">
        <name>Zn(2+)</name>
        <dbReference type="ChEBI" id="CHEBI:29105"/>
    </cofactor>
</comment>